<dbReference type="PROSITE" id="PS50104">
    <property type="entry name" value="TIR"/>
    <property type="match status" value="1"/>
</dbReference>
<dbReference type="KEGG" id="maqu:Maq22A_c25935"/>
<evidence type="ECO:0000313" key="3">
    <source>
        <dbReference type="EMBL" id="BAQ48061.1"/>
    </source>
</evidence>
<accession>A0A0C6F5M6</accession>
<dbReference type="EMBL" id="AP014704">
    <property type="protein sequence ID" value="BAQ48061.1"/>
    <property type="molecule type" value="Genomic_DNA"/>
</dbReference>
<feature type="compositionally biased region" description="Basic residues" evidence="1">
    <location>
        <begin position="204"/>
        <end position="218"/>
    </location>
</feature>
<dbReference type="PANTHER" id="PTHR47508:SF1">
    <property type="entry name" value="NON-SPECIFIC SERINE_THREONINE PROTEIN KINASE"/>
    <property type="match status" value="1"/>
</dbReference>
<dbReference type="AlphaFoldDB" id="A0A0C6F5M6"/>
<gene>
    <name evidence="3" type="ORF">Maq22A_c25935</name>
</gene>
<feature type="region of interest" description="Disordered" evidence="1">
    <location>
        <begin position="1"/>
        <end position="35"/>
    </location>
</feature>
<dbReference type="PATRIC" id="fig|270351.10.peg.4976"/>
<feature type="compositionally biased region" description="Basic residues" evidence="1">
    <location>
        <begin position="228"/>
        <end position="240"/>
    </location>
</feature>
<evidence type="ECO:0000259" key="2">
    <source>
        <dbReference type="PROSITE" id="PS50104"/>
    </source>
</evidence>
<reference evidence="4" key="2">
    <citation type="submission" date="2015-01" db="EMBL/GenBank/DDBJ databases">
        <title>Complete genome sequence of Methylobacterium aquaticum strain 22A.</title>
        <authorList>
            <person name="Tani A."/>
            <person name="Ogura Y."/>
            <person name="Hayashi T."/>
        </authorList>
    </citation>
    <scope>NUCLEOTIDE SEQUENCE [LARGE SCALE GENOMIC DNA]</scope>
    <source>
        <strain evidence="4">MA-22A</strain>
    </source>
</reference>
<dbReference type="SUPFAM" id="SSF52200">
    <property type="entry name" value="Toll/Interleukin receptor TIR domain"/>
    <property type="match status" value="1"/>
</dbReference>
<dbReference type="STRING" id="270351.Maq22A_c25935"/>
<dbReference type="GO" id="GO:0007165">
    <property type="term" value="P:signal transduction"/>
    <property type="evidence" value="ECO:0007669"/>
    <property type="project" value="InterPro"/>
</dbReference>
<organism evidence="3 4">
    <name type="scientific">Methylobacterium aquaticum</name>
    <dbReference type="NCBI Taxonomy" id="270351"/>
    <lineage>
        <taxon>Bacteria</taxon>
        <taxon>Pseudomonadati</taxon>
        <taxon>Pseudomonadota</taxon>
        <taxon>Alphaproteobacteria</taxon>
        <taxon>Hyphomicrobiales</taxon>
        <taxon>Methylobacteriaceae</taxon>
        <taxon>Methylobacterium</taxon>
    </lineage>
</organism>
<dbReference type="InterPro" id="IPR035897">
    <property type="entry name" value="Toll_tir_struct_dom_sf"/>
</dbReference>
<dbReference type="SMART" id="SM00255">
    <property type="entry name" value="TIR"/>
    <property type="match status" value="1"/>
</dbReference>
<evidence type="ECO:0000313" key="4">
    <source>
        <dbReference type="Proteomes" id="UP000061432"/>
    </source>
</evidence>
<protein>
    <recommendedName>
        <fullName evidence="2">TIR domain-containing protein</fullName>
    </recommendedName>
</protein>
<dbReference type="Gene3D" id="3.40.50.10140">
    <property type="entry name" value="Toll/interleukin-1 receptor homology (TIR) domain"/>
    <property type="match status" value="1"/>
</dbReference>
<sequence length="240" mass="25873">MKLGTGTSEAKPPARRATPGTRASGPPKAVPPKPKKAKVRIFVSYCHANAVQQAKLQIHLAQLKRDEVETWFDGEMEAGDKLNTEISRKLRAADIFVALMSPEYIASRWCQMEYKRAMGRRARGSMRGVVVVVRPCAWKDTGASDLKVLPHDGRTVSDWRSMDHAFANVAEGIKGAVKAVRSTLPEAVPARLAKPARSAAAPGPKKRPAPVKGGRKASPKATPGARTTKGKRPARSRAAG</sequence>
<dbReference type="Pfam" id="PF13676">
    <property type="entry name" value="TIR_2"/>
    <property type="match status" value="1"/>
</dbReference>
<feature type="region of interest" description="Disordered" evidence="1">
    <location>
        <begin position="191"/>
        <end position="240"/>
    </location>
</feature>
<dbReference type="PANTHER" id="PTHR47508">
    <property type="entry name" value="SAM DOMAIN-CONTAINING PROTEIN-RELATED"/>
    <property type="match status" value="1"/>
</dbReference>
<evidence type="ECO:0000256" key="1">
    <source>
        <dbReference type="SAM" id="MobiDB-lite"/>
    </source>
</evidence>
<reference evidence="3 4" key="1">
    <citation type="journal article" date="2015" name="Genome Announc.">
        <title>Complete Genome Sequence of Methylobacterium aquaticum Strain 22A, Isolated from Racomitrium japonicum Moss.</title>
        <authorList>
            <person name="Tani A."/>
            <person name="Ogura Y."/>
            <person name="Hayashi T."/>
            <person name="Kimbara K."/>
        </authorList>
    </citation>
    <scope>NUCLEOTIDE SEQUENCE [LARGE SCALE GENOMIC DNA]</scope>
    <source>
        <strain evidence="3 4">MA-22A</strain>
    </source>
</reference>
<proteinExistence type="predicted"/>
<name>A0A0C6F5M6_9HYPH</name>
<feature type="compositionally biased region" description="Low complexity" evidence="1">
    <location>
        <begin position="191"/>
        <end position="203"/>
    </location>
</feature>
<dbReference type="InterPro" id="IPR000157">
    <property type="entry name" value="TIR_dom"/>
</dbReference>
<feature type="domain" description="TIR" evidence="2">
    <location>
        <begin position="37"/>
        <end position="184"/>
    </location>
</feature>
<dbReference type="Proteomes" id="UP000061432">
    <property type="component" value="Chromosome"/>
</dbReference>